<comment type="caution">
    <text evidence="2">The sequence shown here is derived from an EMBL/GenBank/DDBJ whole genome shotgun (WGS) entry which is preliminary data.</text>
</comment>
<sequence length="347" mass="39572">MSSKVTIGIPQYNEEKFIEEAIRSAAPQCDTLWISDNASTDGSAAICEKLSREYSNVHFVRQPYNLGSVANFKYLLDKADTPFFMWLGSHDALPDCYVRQLTQLLENCSEAVLAYGVALHVDVDGRPTGSYGYYDYHESLADKEPTTRILGLLRYLHDFALVYGVFRTDALRKAWDDAGIGAYIATDFILLTHCAKAGRFLYTPETHLICRDVHPGDTYEKSLKRMHARDPSSVKFPRREMLCRQRALIASVSKGTGMSGFLFRLKARAFLVMRYGPIDDALMTRNLERLFFMFYSIFLFLQPTSFSNVLKTPLPDLPLKVFKVVRHGIPYRVRKLKQLLKKCIEGN</sequence>
<feature type="domain" description="Glycosyltransferase 2-like" evidence="1">
    <location>
        <begin position="6"/>
        <end position="130"/>
    </location>
</feature>
<organism evidence="2 3">
    <name type="scientific">Methylomonas subterranea</name>
    <dbReference type="NCBI Taxonomy" id="2952225"/>
    <lineage>
        <taxon>Bacteria</taxon>
        <taxon>Pseudomonadati</taxon>
        <taxon>Pseudomonadota</taxon>
        <taxon>Gammaproteobacteria</taxon>
        <taxon>Methylococcales</taxon>
        <taxon>Methylococcaceae</taxon>
        <taxon>Methylomonas</taxon>
    </lineage>
</organism>
<dbReference type="Pfam" id="PF00535">
    <property type="entry name" value="Glycos_transf_2"/>
    <property type="match status" value="1"/>
</dbReference>
<evidence type="ECO:0000313" key="3">
    <source>
        <dbReference type="Proteomes" id="UP001524499"/>
    </source>
</evidence>
<accession>A0ABT1TC84</accession>
<protein>
    <submittedName>
        <fullName evidence="2">Glycosyltransferase</fullName>
    </submittedName>
</protein>
<keyword evidence="3" id="KW-1185">Reference proteome</keyword>
<gene>
    <name evidence="2" type="ORF">NP590_03075</name>
</gene>
<dbReference type="EMBL" id="JANIBJ010000004">
    <property type="protein sequence ID" value="MCQ8103079.1"/>
    <property type="molecule type" value="Genomic_DNA"/>
</dbReference>
<dbReference type="Gene3D" id="3.90.550.10">
    <property type="entry name" value="Spore Coat Polysaccharide Biosynthesis Protein SpsA, Chain A"/>
    <property type="match status" value="1"/>
</dbReference>
<evidence type="ECO:0000259" key="1">
    <source>
        <dbReference type="Pfam" id="PF00535"/>
    </source>
</evidence>
<dbReference type="CDD" id="cd00761">
    <property type="entry name" value="Glyco_tranf_GTA_type"/>
    <property type="match status" value="1"/>
</dbReference>
<dbReference type="PANTHER" id="PTHR22916:SF3">
    <property type="entry name" value="UDP-GLCNAC:BETAGAL BETA-1,3-N-ACETYLGLUCOSAMINYLTRANSFERASE-LIKE PROTEIN 1"/>
    <property type="match status" value="1"/>
</dbReference>
<name>A0ABT1TC84_9GAMM</name>
<reference evidence="2 3" key="1">
    <citation type="submission" date="2022-07" db="EMBL/GenBank/DDBJ databases">
        <title>Methylomonas rivi sp. nov., Methylomonas rosea sp. nov., Methylomonas aureus sp. nov. and Methylomonas subterranea sp. nov., four novel methanotrophs isolated from a freshwater creek and the deep terrestrial subsurface.</title>
        <authorList>
            <person name="Abin C."/>
            <person name="Sankaranarayanan K."/>
            <person name="Garner C."/>
            <person name="Sindelar R."/>
            <person name="Kotary K."/>
            <person name="Garner R."/>
            <person name="Barclay S."/>
            <person name="Lawson P."/>
            <person name="Krumholz L."/>
        </authorList>
    </citation>
    <scope>NUCLEOTIDE SEQUENCE [LARGE SCALE GENOMIC DNA]</scope>
    <source>
        <strain evidence="2 3">SURF-2</strain>
    </source>
</reference>
<proteinExistence type="predicted"/>
<evidence type="ECO:0000313" key="2">
    <source>
        <dbReference type="EMBL" id="MCQ8103079.1"/>
    </source>
</evidence>
<dbReference type="RefSeq" id="WP_256600747.1">
    <property type="nucleotide sequence ID" value="NZ_JANIBJ010000004.1"/>
</dbReference>
<dbReference type="InterPro" id="IPR001173">
    <property type="entry name" value="Glyco_trans_2-like"/>
</dbReference>
<dbReference type="Proteomes" id="UP001524499">
    <property type="component" value="Unassembled WGS sequence"/>
</dbReference>
<dbReference type="PANTHER" id="PTHR22916">
    <property type="entry name" value="GLYCOSYLTRANSFERASE"/>
    <property type="match status" value="1"/>
</dbReference>
<dbReference type="SUPFAM" id="SSF53448">
    <property type="entry name" value="Nucleotide-diphospho-sugar transferases"/>
    <property type="match status" value="1"/>
</dbReference>
<dbReference type="InterPro" id="IPR029044">
    <property type="entry name" value="Nucleotide-diphossugar_trans"/>
</dbReference>